<dbReference type="GO" id="GO:1990904">
    <property type="term" value="C:ribonucleoprotein complex"/>
    <property type="evidence" value="ECO:0007669"/>
    <property type="project" value="UniProtKB-KW"/>
</dbReference>
<name>A0A127Z5H9_9BASI</name>
<evidence type="ECO:0000256" key="1">
    <source>
        <dbReference type="SAM" id="SignalP"/>
    </source>
</evidence>
<dbReference type="AlphaFoldDB" id="A0A127Z5H9"/>
<gene>
    <name evidence="2" type="ORF">SPSC_00092</name>
</gene>
<proteinExistence type="predicted"/>
<accession>A0A127Z5H9</accession>
<feature type="chain" id="PRO_5007281121" evidence="1">
    <location>
        <begin position="24"/>
        <end position="223"/>
    </location>
</feature>
<keyword evidence="2" id="KW-0687">Ribonucleoprotein</keyword>
<feature type="signal peptide" evidence="1">
    <location>
        <begin position="1"/>
        <end position="23"/>
    </location>
</feature>
<organism evidence="2">
    <name type="scientific">Sporisorium scitamineum</name>
    <dbReference type="NCBI Taxonomy" id="49012"/>
    <lineage>
        <taxon>Eukaryota</taxon>
        <taxon>Fungi</taxon>
        <taxon>Dikarya</taxon>
        <taxon>Basidiomycota</taxon>
        <taxon>Ustilaginomycotina</taxon>
        <taxon>Ustilaginomycetes</taxon>
        <taxon>Ustilaginales</taxon>
        <taxon>Ustilaginaceae</taxon>
        <taxon>Sporisorium</taxon>
    </lineage>
</organism>
<protein>
    <submittedName>
        <fullName evidence="2">Related to small nuclear ribonucleoprotein sm d3</fullName>
    </submittedName>
</protein>
<reference evidence="2" key="1">
    <citation type="submission" date="2014-06" db="EMBL/GenBank/DDBJ databases">
        <authorList>
            <person name="Ju J."/>
            <person name="Zhang J."/>
        </authorList>
    </citation>
    <scope>NUCLEOTIDE SEQUENCE</scope>
    <source>
        <strain evidence="2">SscI8</strain>
    </source>
</reference>
<keyword evidence="1" id="KW-0732">Signal</keyword>
<dbReference type="EMBL" id="LK056650">
    <property type="protein sequence ID" value="CDS81910.1"/>
    <property type="molecule type" value="Genomic_DNA"/>
</dbReference>
<evidence type="ECO:0000313" key="2">
    <source>
        <dbReference type="EMBL" id="CDS81910.1"/>
    </source>
</evidence>
<sequence>MLFFARKVWLLLAIVALASLVFGLRQAPQSHQATYKTLRPRGYNAQRGSNSAAALQYEATSHSKQNIFWQHTRVPLEVMTHLVHDLHGIDKVVSMFSSQRVHHVVDAKFQEMLQSPGQLFARFNYHGTTFFFTKVNEHGQSQYAKWTKLMHLAPGSSPLKGSPFFIGKLREAGSGSTKPEAEWIIAAAPATKDEESHLEQLYTGGLRPNWMITFDEMIAELPR</sequence>